<evidence type="ECO:0000259" key="11">
    <source>
        <dbReference type="Pfam" id="PF03007"/>
    </source>
</evidence>
<dbReference type="GO" id="GO:0004144">
    <property type="term" value="F:diacylglycerol O-acyltransferase activity"/>
    <property type="evidence" value="ECO:0007669"/>
    <property type="project" value="UniProtKB-EC"/>
</dbReference>
<dbReference type="STRING" id="3818.A0A445B124"/>
<comment type="pathway">
    <text evidence="3">Glycerolipid metabolism; triacylglycerol biosynthesis.</text>
</comment>
<evidence type="ECO:0000256" key="2">
    <source>
        <dbReference type="ARBA" id="ARBA00004586"/>
    </source>
</evidence>
<evidence type="ECO:0000256" key="4">
    <source>
        <dbReference type="ARBA" id="ARBA00005189"/>
    </source>
</evidence>
<evidence type="ECO:0000256" key="3">
    <source>
        <dbReference type="ARBA" id="ARBA00004771"/>
    </source>
</evidence>
<comment type="caution">
    <text evidence="13">The sequence shown here is derived from an EMBL/GenBank/DDBJ whole genome shotgun (WGS) entry which is preliminary data.</text>
</comment>
<feature type="domain" description="O-acyltransferase WSD1 C-terminal" evidence="12">
    <location>
        <begin position="716"/>
        <end position="859"/>
    </location>
</feature>
<organism evidence="13 14">
    <name type="scientific">Arachis hypogaea</name>
    <name type="common">Peanut</name>
    <dbReference type="NCBI Taxonomy" id="3818"/>
    <lineage>
        <taxon>Eukaryota</taxon>
        <taxon>Viridiplantae</taxon>
        <taxon>Streptophyta</taxon>
        <taxon>Embryophyta</taxon>
        <taxon>Tracheophyta</taxon>
        <taxon>Spermatophyta</taxon>
        <taxon>Magnoliopsida</taxon>
        <taxon>eudicotyledons</taxon>
        <taxon>Gunneridae</taxon>
        <taxon>Pentapetalae</taxon>
        <taxon>rosids</taxon>
        <taxon>fabids</taxon>
        <taxon>Fabales</taxon>
        <taxon>Fabaceae</taxon>
        <taxon>Papilionoideae</taxon>
        <taxon>50 kb inversion clade</taxon>
        <taxon>dalbergioids sensu lato</taxon>
        <taxon>Dalbergieae</taxon>
        <taxon>Pterocarpus clade</taxon>
        <taxon>Arachis</taxon>
    </lineage>
</organism>
<feature type="domain" description="O-acyltransferase WSD1-like N-terminal" evidence="11">
    <location>
        <begin position="69"/>
        <end position="253"/>
    </location>
</feature>
<dbReference type="PANTHER" id="PTHR31650">
    <property type="entry name" value="O-ACYLTRANSFERASE (WSD1-LIKE) FAMILY PROTEIN"/>
    <property type="match status" value="1"/>
</dbReference>
<evidence type="ECO:0000256" key="1">
    <source>
        <dbReference type="ARBA" id="ARBA00004162"/>
    </source>
</evidence>
<evidence type="ECO:0000256" key="10">
    <source>
        <dbReference type="ARBA" id="ARBA00048109"/>
    </source>
</evidence>
<name>A0A445B124_ARAHY</name>
<dbReference type="Pfam" id="PF06974">
    <property type="entry name" value="WS_DGAT_C"/>
    <property type="match status" value="2"/>
</dbReference>
<sequence>MSEFEKDAPMAVSPISSYLNTSAYNVSIMVVFESEIPIDESKVMQVLGDVFVPLNKRFSSIMIEDKKGKKQWKQVDVNLKEHIKIPIFAKKGVKFYDKEFDEYMSKIGGEKLAQDKPLWEVHLIKYPTRKNNAAGTSVVKLHHSLGDGYTLMGSLLSCVKRVDDPSIPITFPSSHATTSSIKTLPQSIFSMFKSASDFGWNILRGSNFIVDDQSPIKPENKEFKHGFGISNVTLSLDSFKVVKNKLKVTTNDTLVGMIFLGIRLYMEAKSYESRKTQTTAIVMLNARKIRAYKSVEEMLQTNSDTSWGNRFHSLYLPIPKLSDANTSNPLDFVLEAHKIIIGLRNSLVFPFSGLILGMLDKIKGTEAAAKHAYKTVANSSVIISNVVGPVEQVALANHPIKRFYFTAIGLPIFEKDAPMAVSPMSSYLNTSALNVFIMVVFELEIPIDESKIMQVLGDVFVPLNKRFSSIMIEDKKGKKQWKQVDVNIKEHIKIPIFAKKGMKFYDEEFDEYVSKIGGEKLAEDKPLWEVHLIKYPTRKNNAAGTSVVKLHHSLGDGYTLMGSLLSCVKRVDDPSIPITFPSSHATTSSIKTLPQSIFSMFKSASDFGWNILRGSNFIVDDQSPIKPENKEFKHGFGISNVTLSLDSFKVVKSKLKVTTNDTLVGMIFLGIRLYMEAKSYESRKAKTTALVLINTRKIRSYKSVEEMLQTNSESSWGNRFHYLHLPIPDLNDANTSNPFDFVLEAHKIISGLRISLALPLSSMFLGLLDKIKGPEAAAKHVYKTIENSSVSISNVVGPVEQVAFANHPIKGFYFMSIGVPQSVLVTILSYMGNLHIAFGVEKGVIDEQQLLSCFETAKEMIFNAANKT</sequence>
<comment type="subcellular location">
    <subcellularLocation>
        <location evidence="1">Cell membrane</location>
        <topology evidence="1">Single-pass membrane protein</topology>
    </subcellularLocation>
    <subcellularLocation>
        <location evidence="2">Endoplasmic reticulum membrane</location>
    </subcellularLocation>
</comment>
<evidence type="ECO:0000259" key="12">
    <source>
        <dbReference type="Pfam" id="PF06974"/>
    </source>
</evidence>
<dbReference type="GO" id="GO:0005886">
    <property type="term" value="C:plasma membrane"/>
    <property type="evidence" value="ECO:0007669"/>
    <property type="project" value="UniProtKB-SubCell"/>
</dbReference>
<comment type="catalytic activity">
    <reaction evidence="10">
        <text>an acyl-CoA + a 1,2-diacyl-sn-glycerol = a triacyl-sn-glycerol + CoA</text>
        <dbReference type="Rhea" id="RHEA:10868"/>
        <dbReference type="ChEBI" id="CHEBI:17815"/>
        <dbReference type="ChEBI" id="CHEBI:57287"/>
        <dbReference type="ChEBI" id="CHEBI:58342"/>
        <dbReference type="ChEBI" id="CHEBI:64615"/>
        <dbReference type="EC" id="2.3.1.20"/>
    </reaction>
</comment>
<dbReference type="Proteomes" id="UP000289738">
    <property type="component" value="Chromosome A10"/>
</dbReference>
<dbReference type="InterPro" id="IPR004255">
    <property type="entry name" value="O-acyltransferase_WSD1_N"/>
</dbReference>
<keyword evidence="7" id="KW-0012">Acyltransferase</keyword>
<protein>
    <submittedName>
        <fullName evidence="13">Uncharacterized protein</fullName>
    </submittedName>
</protein>
<evidence type="ECO:0000256" key="9">
    <source>
        <dbReference type="ARBA" id="ARBA00047604"/>
    </source>
</evidence>
<evidence type="ECO:0000256" key="5">
    <source>
        <dbReference type="ARBA" id="ARBA00022679"/>
    </source>
</evidence>
<keyword evidence="5" id="KW-0808">Transferase</keyword>
<dbReference type="UniPathway" id="UPA00282"/>
<dbReference type="Pfam" id="PF03007">
    <property type="entry name" value="WS_DGAT_cat"/>
    <property type="match status" value="2"/>
</dbReference>
<evidence type="ECO:0000313" key="13">
    <source>
        <dbReference type="EMBL" id="RYR32361.1"/>
    </source>
</evidence>
<gene>
    <name evidence="13" type="ORF">Ahy_A10g046947</name>
</gene>
<comment type="catalytic activity">
    <reaction evidence="9">
        <text>a long chain fatty alcohol + a fatty acyl-CoA = a long-chain alcohol wax ester + CoA</text>
        <dbReference type="Rhea" id="RHEA:38443"/>
        <dbReference type="ChEBI" id="CHEBI:17135"/>
        <dbReference type="ChEBI" id="CHEBI:57287"/>
        <dbReference type="ChEBI" id="CHEBI:77636"/>
        <dbReference type="ChEBI" id="CHEBI:235323"/>
        <dbReference type="EC" id="2.3.1.75"/>
    </reaction>
</comment>
<comment type="pathway">
    <text evidence="4">Lipid metabolism.</text>
</comment>
<dbReference type="PANTHER" id="PTHR31650:SF34">
    <property type="entry name" value="O-ACYLTRANSFERASE WSD1-LIKE ISOFORM X1"/>
    <property type="match status" value="1"/>
</dbReference>
<evidence type="ECO:0000313" key="14">
    <source>
        <dbReference type="Proteomes" id="UP000289738"/>
    </source>
</evidence>
<dbReference type="EMBL" id="SDMP01000010">
    <property type="protein sequence ID" value="RYR32361.1"/>
    <property type="molecule type" value="Genomic_DNA"/>
</dbReference>
<dbReference type="GO" id="GO:0005789">
    <property type="term" value="C:endoplasmic reticulum membrane"/>
    <property type="evidence" value="ECO:0007669"/>
    <property type="project" value="UniProtKB-SubCell"/>
</dbReference>
<feature type="domain" description="O-acyltransferase WSD1-like N-terminal" evidence="11">
    <location>
        <begin position="478"/>
        <end position="662"/>
    </location>
</feature>
<accession>A0A445B124</accession>
<dbReference type="InterPro" id="IPR009721">
    <property type="entry name" value="O-acyltransferase_WSD1_C"/>
</dbReference>
<evidence type="ECO:0000256" key="7">
    <source>
        <dbReference type="ARBA" id="ARBA00023315"/>
    </source>
</evidence>
<comment type="similarity">
    <text evidence="8">In the N-terminal section; belongs to the long-chain O-acyltransferase family.</text>
</comment>
<evidence type="ECO:0000256" key="8">
    <source>
        <dbReference type="ARBA" id="ARBA00024360"/>
    </source>
</evidence>
<dbReference type="InterPro" id="IPR045034">
    <property type="entry name" value="O-acyltransferase_WSD1-like"/>
</dbReference>
<reference evidence="13 14" key="1">
    <citation type="submission" date="2019-01" db="EMBL/GenBank/DDBJ databases">
        <title>Sequencing of cultivated peanut Arachis hypogaea provides insights into genome evolution and oil improvement.</title>
        <authorList>
            <person name="Chen X."/>
        </authorList>
    </citation>
    <scope>NUCLEOTIDE SEQUENCE [LARGE SCALE GENOMIC DNA]</scope>
    <source>
        <strain evidence="14">cv. Fuhuasheng</strain>
        <tissue evidence="13">Leaves</tissue>
    </source>
</reference>
<keyword evidence="6" id="KW-0256">Endoplasmic reticulum</keyword>
<keyword evidence="14" id="KW-1185">Reference proteome</keyword>
<dbReference type="AlphaFoldDB" id="A0A445B124"/>
<dbReference type="GO" id="GO:0047196">
    <property type="term" value="F:long-chain-alcohol O-fatty-acyltransferase activity"/>
    <property type="evidence" value="ECO:0007669"/>
    <property type="project" value="UniProtKB-EC"/>
</dbReference>
<evidence type="ECO:0000256" key="6">
    <source>
        <dbReference type="ARBA" id="ARBA00022824"/>
    </source>
</evidence>
<dbReference type="GO" id="GO:0019432">
    <property type="term" value="P:triglyceride biosynthetic process"/>
    <property type="evidence" value="ECO:0007669"/>
    <property type="project" value="UniProtKB-UniPathway"/>
</dbReference>
<proteinExistence type="inferred from homology"/>
<feature type="domain" description="O-acyltransferase WSD1 C-terminal" evidence="12">
    <location>
        <begin position="307"/>
        <end position="411"/>
    </location>
</feature>